<comment type="caution">
    <text evidence="10">The sequence shown here is derived from an EMBL/GenBank/DDBJ whole genome shotgun (WGS) entry which is preliminary data.</text>
</comment>
<keyword evidence="4 8" id="KW-0812">Transmembrane</keyword>
<feature type="transmembrane region" description="Helical" evidence="8">
    <location>
        <begin position="309"/>
        <end position="328"/>
    </location>
</feature>
<keyword evidence="7 8" id="KW-0924">Ammonia transport</keyword>
<feature type="transmembrane region" description="Helical" evidence="8">
    <location>
        <begin position="334"/>
        <end position="351"/>
    </location>
</feature>
<comment type="similarity">
    <text evidence="2 8">Belongs to the ammonia transporter channel (TC 1.A.11.2) family.</text>
</comment>
<evidence type="ECO:0000256" key="1">
    <source>
        <dbReference type="ARBA" id="ARBA00004141"/>
    </source>
</evidence>
<reference evidence="10 11" key="1">
    <citation type="journal article" date="2013" name="Int. J. Syst. Evol. Microbiol.">
        <title>Marinoscillum luteum sp. nov., isolated from marine sediment.</title>
        <authorList>
            <person name="Cha I.T."/>
            <person name="Park S.J."/>
            <person name="Kim S.J."/>
            <person name="Kim J.G."/>
            <person name="Jung M.Y."/>
            <person name="Shin K.S."/>
            <person name="Kwon K.K."/>
            <person name="Yang S.H."/>
            <person name="Seo Y.S."/>
            <person name="Rhee S.K."/>
        </authorList>
    </citation>
    <scope>NUCLEOTIDE SEQUENCE [LARGE SCALE GENOMIC DNA]</scope>
    <source>
        <strain evidence="10 11">KCTC 23939</strain>
    </source>
</reference>
<evidence type="ECO:0000256" key="6">
    <source>
        <dbReference type="ARBA" id="ARBA00023136"/>
    </source>
</evidence>
<evidence type="ECO:0000256" key="3">
    <source>
        <dbReference type="ARBA" id="ARBA00022448"/>
    </source>
</evidence>
<dbReference type="Pfam" id="PF00909">
    <property type="entry name" value="Ammonium_transp"/>
    <property type="match status" value="1"/>
</dbReference>
<evidence type="ECO:0000313" key="11">
    <source>
        <dbReference type="Proteomes" id="UP001610063"/>
    </source>
</evidence>
<accession>A0ABW7NEW9</accession>
<dbReference type="EMBL" id="JBIPKE010000020">
    <property type="protein sequence ID" value="MFH6986069.1"/>
    <property type="molecule type" value="Genomic_DNA"/>
</dbReference>
<feature type="transmembrane region" description="Helical" evidence="8">
    <location>
        <begin position="145"/>
        <end position="164"/>
    </location>
</feature>
<dbReference type="InterPro" id="IPR001905">
    <property type="entry name" value="Ammonium_transpt"/>
</dbReference>
<evidence type="ECO:0000256" key="7">
    <source>
        <dbReference type="ARBA" id="ARBA00023177"/>
    </source>
</evidence>
<keyword evidence="5 8" id="KW-1133">Transmembrane helix</keyword>
<evidence type="ECO:0000256" key="5">
    <source>
        <dbReference type="ARBA" id="ARBA00022989"/>
    </source>
</evidence>
<feature type="transmembrane region" description="Helical" evidence="8">
    <location>
        <begin position="394"/>
        <end position="413"/>
    </location>
</feature>
<evidence type="ECO:0000259" key="9">
    <source>
        <dbReference type="Pfam" id="PF00909"/>
    </source>
</evidence>
<keyword evidence="11" id="KW-1185">Reference proteome</keyword>
<feature type="transmembrane region" description="Helical" evidence="8">
    <location>
        <begin position="275"/>
        <end position="302"/>
    </location>
</feature>
<dbReference type="InterPro" id="IPR002229">
    <property type="entry name" value="RhesusRHD"/>
</dbReference>
<dbReference type="PANTHER" id="PTHR11730">
    <property type="entry name" value="AMMONIUM TRANSPORTER"/>
    <property type="match status" value="1"/>
</dbReference>
<feature type="transmembrane region" description="Helical" evidence="8">
    <location>
        <begin position="243"/>
        <end position="263"/>
    </location>
</feature>
<feature type="transmembrane region" description="Helical" evidence="8">
    <location>
        <begin position="83"/>
        <end position="106"/>
    </location>
</feature>
<comment type="subcellular location">
    <subcellularLocation>
        <location evidence="8">Cell membrane</location>
        <topology evidence="8">Multi-pass membrane protein</topology>
    </subcellularLocation>
    <subcellularLocation>
        <location evidence="1">Membrane</location>
        <topology evidence="1">Multi-pass membrane protein</topology>
    </subcellularLocation>
</comment>
<evidence type="ECO:0000256" key="8">
    <source>
        <dbReference type="RuleBase" id="RU362002"/>
    </source>
</evidence>
<feature type="transmembrane region" description="Helical" evidence="8">
    <location>
        <begin position="50"/>
        <end position="71"/>
    </location>
</feature>
<dbReference type="PANTHER" id="PTHR11730:SF62">
    <property type="entry name" value="AMMONIUM TRANSPORTER SLL1017-RELATED"/>
    <property type="match status" value="1"/>
</dbReference>
<keyword evidence="3 8" id="KW-0813">Transport</keyword>
<evidence type="ECO:0000256" key="4">
    <source>
        <dbReference type="ARBA" id="ARBA00022692"/>
    </source>
</evidence>
<keyword evidence="6 8" id="KW-0472">Membrane</keyword>
<protein>
    <recommendedName>
        <fullName evidence="8">Ammonium transporter</fullName>
    </recommendedName>
</protein>
<dbReference type="Proteomes" id="UP001610063">
    <property type="component" value="Unassembled WGS sequence"/>
</dbReference>
<evidence type="ECO:0000256" key="2">
    <source>
        <dbReference type="ARBA" id="ARBA00005887"/>
    </source>
</evidence>
<dbReference type="PRINTS" id="PR00342">
    <property type="entry name" value="RHESUSRHD"/>
</dbReference>
<organism evidence="10 11">
    <name type="scientific">Marinoscillum luteum</name>
    <dbReference type="NCBI Taxonomy" id="861051"/>
    <lineage>
        <taxon>Bacteria</taxon>
        <taxon>Pseudomonadati</taxon>
        <taxon>Bacteroidota</taxon>
        <taxon>Cytophagia</taxon>
        <taxon>Cytophagales</taxon>
        <taxon>Reichenbachiellaceae</taxon>
        <taxon>Marinoscillum</taxon>
    </lineage>
</organism>
<dbReference type="RefSeq" id="WP_395419570.1">
    <property type="nucleotide sequence ID" value="NZ_JBIPKE010000020.1"/>
</dbReference>
<dbReference type="PROSITE" id="PS01219">
    <property type="entry name" value="AMMONIUM_TRANSP"/>
    <property type="match status" value="1"/>
</dbReference>
<dbReference type="InterPro" id="IPR024041">
    <property type="entry name" value="NH4_transpt_AmtB-like_dom"/>
</dbReference>
<feature type="transmembrane region" description="Helical" evidence="8">
    <location>
        <begin position="363"/>
        <end position="382"/>
    </location>
</feature>
<dbReference type="Gene3D" id="1.10.3430.10">
    <property type="entry name" value="Ammonium transporter AmtB like domains"/>
    <property type="match status" value="1"/>
</dbReference>
<dbReference type="NCBIfam" id="TIGR00836">
    <property type="entry name" value="amt"/>
    <property type="match status" value="1"/>
</dbReference>
<dbReference type="InterPro" id="IPR018047">
    <property type="entry name" value="Ammonium_transpt_CS"/>
</dbReference>
<name>A0ABW7NEW9_9BACT</name>
<feature type="transmembrane region" description="Helical" evidence="8">
    <location>
        <begin position="210"/>
        <end position="231"/>
    </location>
</feature>
<feature type="domain" description="Ammonium transporter AmtB-like" evidence="9">
    <location>
        <begin position="50"/>
        <end position="440"/>
    </location>
</feature>
<gene>
    <name evidence="10" type="ORF">ACHKAR_21630</name>
</gene>
<feature type="transmembrane region" description="Helical" evidence="8">
    <location>
        <begin position="171"/>
        <end position="190"/>
    </location>
</feature>
<dbReference type="InterPro" id="IPR029020">
    <property type="entry name" value="Ammonium/urea_transptr"/>
</dbReference>
<proteinExistence type="inferred from homology"/>
<sequence length="445" mass="46501">MITNLLMIVQDSVAVADTIAAVVPEVVETVAVATDYSADITANLLTANNIWMMMATALVFIMHLGFAGVEAGFGQSKNTVNILFKNTLTPIIGILTYALVGFNLMYPGFDVPGWFGFAGFGLETSATADISAEYAGAGYTYWTDFLFQAMFAATAATIVSGAVAERVKLGAYLIFTLIFVGIVYPIIGSWKWGGGALDAMGFYDFAGSTLVHSVGGWGALAGIMIVGPRLGKYVDGKVIDKPGSSVPLAVIGVFLLWLGWFGFNGGSVLSADPGLVSFVLVTTSLAACAGGLGGFVTGYLVFKRLDLGMVLNGILAGLVGITAGADVIEPGNAIIVGIVAGILVVISAITLDKFKLDDVVGAVSVHLTCGIWGTLAVGIFSINADHTFMAQLKGVLICGAAAFICAFVIFYVLKLTIGIRVSEEHEKEGLDSHEHGIRGYTIIQE</sequence>
<evidence type="ECO:0000313" key="10">
    <source>
        <dbReference type="EMBL" id="MFH6986069.1"/>
    </source>
</evidence>
<dbReference type="SUPFAM" id="SSF111352">
    <property type="entry name" value="Ammonium transporter"/>
    <property type="match status" value="1"/>
</dbReference>